<accession>A0A8H9GRE4</accession>
<dbReference type="EMBL" id="BMQG01000010">
    <property type="protein sequence ID" value="GGM51589.1"/>
    <property type="molecule type" value="Genomic_DNA"/>
</dbReference>
<feature type="compositionally biased region" description="Basic and acidic residues" evidence="1">
    <location>
        <begin position="53"/>
        <end position="70"/>
    </location>
</feature>
<keyword evidence="3" id="KW-1185">Reference proteome</keyword>
<proteinExistence type="predicted"/>
<evidence type="ECO:0000256" key="1">
    <source>
        <dbReference type="SAM" id="MobiDB-lite"/>
    </source>
</evidence>
<reference evidence="3" key="1">
    <citation type="journal article" date="2019" name="Int. J. Syst. Evol. Microbiol.">
        <title>The Global Catalogue of Microorganisms (GCM) 10K type strain sequencing project: providing services to taxonomists for standard genome sequencing and annotation.</title>
        <authorList>
            <consortium name="The Broad Institute Genomics Platform"/>
            <consortium name="The Broad Institute Genome Sequencing Center for Infectious Disease"/>
            <person name="Wu L."/>
            <person name="Ma J."/>
        </authorList>
    </citation>
    <scope>NUCLEOTIDE SEQUENCE [LARGE SCALE GENOMIC DNA]</scope>
    <source>
        <strain evidence="3">JCM 31047</strain>
    </source>
</reference>
<evidence type="ECO:0000313" key="2">
    <source>
        <dbReference type="EMBL" id="GGM51589.1"/>
    </source>
</evidence>
<evidence type="ECO:0000313" key="3">
    <source>
        <dbReference type="Proteomes" id="UP000600547"/>
    </source>
</evidence>
<dbReference type="AlphaFoldDB" id="A0A8H9GRE4"/>
<dbReference type="Proteomes" id="UP000600547">
    <property type="component" value="Unassembled WGS sequence"/>
</dbReference>
<organism evidence="2 3">
    <name type="scientific">Deinococcus arenae</name>
    <dbReference type="NCBI Taxonomy" id="1452751"/>
    <lineage>
        <taxon>Bacteria</taxon>
        <taxon>Thermotogati</taxon>
        <taxon>Deinococcota</taxon>
        <taxon>Deinococci</taxon>
        <taxon>Deinococcales</taxon>
        <taxon>Deinococcaceae</taxon>
        <taxon>Deinococcus</taxon>
    </lineage>
</organism>
<sequence>MTEPHDPDRHDPGSREAAQPSTPETAQEHSGSDHATHGANTNLTPDVQGGPTQRDDREATDAITDQHAHEGGNQPG</sequence>
<feature type="compositionally biased region" description="Basic and acidic residues" evidence="1">
    <location>
        <begin position="1"/>
        <end position="14"/>
    </location>
</feature>
<dbReference type="RefSeq" id="WP_110828675.1">
    <property type="nucleotide sequence ID" value="NZ_BMQG01000010.1"/>
</dbReference>
<name>A0A8H9GRE4_9DEIO</name>
<feature type="region of interest" description="Disordered" evidence="1">
    <location>
        <begin position="1"/>
        <end position="76"/>
    </location>
</feature>
<comment type="caution">
    <text evidence="2">The sequence shown here is derived from an EMBL/GenBank/DDBJ whole genome shotgun (WGS) entry which is preliminary data.</text>
</comment>
<feature type="compositionally biased region" description="Basic and acidic residues" evidence="1">
    <location>
        <begin position="26"/>
        <end position="36"/>
    </location>
</feature>
<gene>
    <name evidence="2" type="ORF">GCM10008956_29590</name>
</gene>
<protein>
    <submittedName>
        <fullName evidence="2">Uncharacterized protein</fullName>
    </submittedName>
</protein>